<dbReference type="Proteomes" id="UP000006753">
    <property type="component" value="Unassembled WGS sequence"/>
</dbReference>
<gene>
    <name evidence="1" type="ORF">MBM_08339</name>
</gene>
<organism evidence="1 2">
    <name type="scientific">Marssonina brunnea f. sp. multigermtubi (strain MB_m1)</name>
    <name type="common">Marssonina leaf spot fungus</name>
    <dbReference type="NCBI Taxonomy" id="1072389"/>
    <lineage>
        <taxon>Eukaryota</taxon>
        <taxon>Fungi</taxon>
        <taxon>Dikarya</taxon>
        <taxon>Ascomycota</taxon>
        <taxon>Pezizomycotina</taxon>
        <taxon>Leotiomycetes</taxon>
        <taxon>Helotiales</taxon>
        <taxon>Drepanopezizaceae</taxon>
        <taxon>Drepanopeziza</taxon>
    </lineage>
</organism>
<dbReference type="KEGG" id="mbe:MBM_08339"/>
<dbReference type="EMBL" id="JH921449">
    <property type="protein sequence ID" value="EKD13621.1"/>
    <property type="molecule type" value="Genomic_DNA"/>
</dbReference>
<dbReference type="AlphaFoldDB" id="K1WLB3"/>
<sequence>MRIDPDCRPESLPGRTRETSPLTVEFDDWILHFRDAGCDLAAAAKVYEKSPVGLIHQVDALCSPGASGGHLSSVLRGMVAGFHSAAQGHRRIVGVSAIPHKEPDDALVDQSESKFGEIRKRERRLIWRNRKSPAALLPKPDSGPIHKEKISIDVGSSSTAGDEGRGTAVLDGGWNPYQEEPLGTATWHIEGSQESPWAHTKHACSIIRSSSRTSLDPVGDPLGHAARLRDLVSRMVTSTADLPQRVAEIDETRRAQLTCAPSYETKPVTSAIPYHAVHSPPPYVSIDHGDVILT</sequence>
<dbReference type="InParanoid" id="K1WLB3"/>
<keyword evidence="2" id="KW-1185">Reference proteome</keyword>
<protein>
    <submittedName>
        <fullName evidence="1">Uncharacterized protein</fullName>
    </submittedName>
</protein>
<accession>K1WLB3</accession>
<dbReference type="HOGENOM" id="CLU_946895_0_0_1"/>
<evidence type="ECO:0000313" key="1">
    <source>
        <dbReference type="EMBL" id="EKD13621.1"/>
    </source>
</evidence>
<reference evidence="1 2" key="1">
    <citation type="journal article" date="2012" name="BMC Genomics">
        <title>Sequencing the genome of Marssonina brunnea reveals fungus-poplar co-evolution.</title>
        <authorList>
            <person name="Zhu S."/>
            <person name="Cao Y.-Z."/>
            <person name="Jiang C."/>
            <person name="Tan B.-Y."/>
            <person name="Wang Z."/>
            <person name="Feng S."/>
            <person name="Zhang L."/>
            <person name="Su X.-H."/>
            <person name="Brejova B."/>
            <person name="Vinar T."/>
            <person name="Xu M."/>
            <person name="Wang M.-X."/>
            <person name="Zhang S.-G."/>
            <person name="Huang M.-R."/>
            <person name="Wu R."/>
            <person name="Zhou Y."/>
        </authorList>
    </citation>
    <scope>NUCLEOTIDE SEQUENCE [LARGE SCALE GENOMIC DNA]</scope>
    <source>
        <strain evidence="1 2">MB_m1</strain>
    </source>
</reference>
<name>K1WLB3_MARBU</name>
<proteinExistence type="predicted"/>
<evidence type="ECO:0000313" key="2">
    <source>
        <dbReference type="Proteomes" id="UP000006753"/>
    </source>
</evidence>